<evidence type="ECO:0000313" key="2">
    <source>
        <dbReference type="EMBL" id="CAK0877491.1"/>
    </source>
</evidence>
<organism evidence="2 3">
    <name type="scientific">Prorocentrum cordatum</name>
    <dbReference type="NCBI Taxonomy" id="2364126"/>
    <lineage>
        <taxon>Eukaryota</taxon>
        <taxon>Sar</taxon>
        <taxon>Alveolata</taxon>
        <taxon>Dinophyceae</taxon>
        <taxon>Prorocentrales</taxon>
        <taxon>Prorocentraceae</taxon>
        <taxon>Prorocentrum</taxon>
    </lineage>
</organism>
<reference evidence="2" key="1">
    <citation type="submission" date="2023-10" db="EMBL/GenBank/DDBJ databases">
        <authorList>
            <person name="Chen Y."/>
            <person name="Shah S."/>
            <person name="Dougan E. K."/>
            <person name="Thang M."/>
            <person name="Chan C."/>
        </authorList>
    </citation>
    <scope>NUCLEOTIDE SEQUENCE [LARGE SCALE GENOMIC DNA]</scope>
</reference>
<evidence type="ECO:0000256" key="1">
    <source>
        <dbReference type="SAM" id="MobiDB-lite"/>
    </source>
</evidence>
<comment type="caution">
    <text evidence="2">The sequence shown here is derived from an EMBL/GenBank/DDBJ whole genome shotgun (WGS) entry which is preliminary data.</text>
</comment>
<sequence length="323" mass="32330">MAAMAAKSVANDATSNEGPVLEGKEAMADHWSCTPSGLQAALDSYGWVMHLGPFSVGRNGVDVKPQLKFGGQVGNVVAEVGMGDVRDGLRFESGVRAFAEAEGSGHSLEELHADVRRRLGENAASMGSAIGAMANSAKVDEVLEAASRVLGSSAKGLGSRTGEIARRLGVDAADLDRTLAGEAASGGEANLGGERPPMTLRVRASTGLGASCQVSLGWCDTSGYHMVGLGMEAVALVSTGGNLFAGRHRSGVGLKILLGVSNFMLEYTFPGARPAGAPQGAPRGLPAAAQQGPLLPAGADAAGAGSAGAAGGGAERAEGPLAR</sequence>
<feature type="region of interest" description="Disordered" evidence="1">
    <location>
        <begin position="276"/>
        <end position="323"/>
    </location>
</feature>
<dbReference type="EMBL" id="CAUYUJ010017743">
    <property type="protein sequence ID" value="CAK0877491.1"/>
    <property type="molecule type" value="Genomic_DNA"/>
</dbReference>
<feature type="compositionally biased region" description="Gly residues" evidence="1">
    <location>
        <begin position="305"/>
        <end position="314"/>
    </location>
</feature>
<proteinExistence type="predicted"/>
<gene>
    <name evidence="2" type="ORF">PCOR1329_LOCUS61533</name>
</gene>
<protein>
    <submittedName>
        <fullName evidence="2">Uncharacterized protein</fullName>
    </submittedName>
</protein>
<name>A0ABN9VWU6_9DINO</name>
<keyword evidence="3" id="KW-1185">Reference proteome</keyword>
<evidence type="ECO:0000313" key="3">
    <source>
        <dbReference type="Proteomes" id="UP001189429"/>
    </source>
</evidence>
<dbReference type="Proteomes" id="UP001189429">
    <property type="component" value="Unassembled WGS sequence"/>
</dbReference>
<feature type="compositionally biased region" description="Low complexity" evidence="1">
    <location>
        <begin position="276"/>
        <end position="304"/>
    </location>
</feature>
<accession>A0ABN9VWU6</accession>